<dbReference type="SUPFAM" id="SSF55729">
    <property type="entry name" value="Acyl-CoA N-acyltransferases (Nat)"/>
    <property type="match status" value="1"/>
</dbReference>
<reference evidence="2" key="1">
    <citation type="journal article" date="2020" name="Stud. Mycol.">
        <title>101 Dothideomycetes genomes: a test case for predicting lifestyles and emergence of pathogens.</title>
        <authorList>
            <person name="Haridas S."/>
            <person name="Albert R."/>
            <person name="Binder M."/>
            <person name="Bloem J."/>
            <person name="Labutti K."/>
            <person name="Salamov A."/>
            <person name="Andreopoulos B."/>
            <person name="Baker S."/>
            <person name="Barry K."/>
            <person name="Bills G."/>
            <person name="Bluhm B."/>
            <person name="Cannon C."/>
            <person name="Castanera R."/>
            <person name="Culley D."/>
            <person name="Daum C."/>
            <person name="Ezra D."/>
            <person name="Gonzalez J."/>
            <person name="Henrissat B."/>
            <person name="Kuo A."/>
            <person name="Liang C."/>
            <person name="Lipzen A."/>
            <person name="Lutzoni F."/>
            <person name="Magnuson J."/>
            <person name="Mondo S."/>
            <person name="Nolan M."/>
            <person name="Ohm R."/>
            <person name="Pangilinan J."/>
            <person name="Park H.-J."/>
            <person name="Ramirez L."/>
            <person name="Alfaro M."/>
            <person name="Sun H."/>
            <person name="Tritt A."/>
            <person name="Yoshinaga Y."/>
            <person name="Zwiers L.-H."/>
            <person name="Turgeon B."/>
            <person name="Goodwin S."/>
            <person name="Spatafora J."/>
            <person name="Crous P."/>
            <person name="Grigoriev I."/>
        </authorList>
    </citation>
    <scope>NUCLEOTIDE SEQUENCE</scope>
    <source>
        <strain evidence="2">Tuck. ex Michener</strain>
    </source>
</reference>
<organism evidence="2 3">
    <name type="scientific">Viridothelium virens</name>
    <name type="common">Speckled blister lichen</name>
    <name type="synonym">Trypethelium virens</name>
    <dbReference type="NCBI Taxonomy" id="1048519"/>
    <lineage>
        <taxon>Eukaryota</taxon>
        <taxon>Fungi</taxon>
        <taxon>Dikarya</taxon>
        <taxon>Ascomycota</taxon>
        <taxon>Pezizomycotina</taxon>
        <taxon>Dothideomycetes</taxon>
        <taxon>Dothideomycetes incertae sedis</taxon>
        <taxon>Trypetheliales</taxon>
        <taxon>Trypetheliaceae</taxon>
        <taxon>Viridothelium</taxon>
    </lineage>
</organism>
<dbReference type="Gene3D" id="3.40.630.30">
    <property type="match status" value="1"/>
</dbReference>
<protein>
    <recommendedName>
        <fullName evidence="1">N-acetyltransferase domain-containing protein</fullName>
    </recommendedName>
</protein>
<dbReference type="Pfam" id="PF13508">
    <property type="entry name" value="Acetyltransf_7"/>
    <property type="match status" value="1"/>
</dbReference>
<dbReference type="EMBL" id="ML991809">
    <property type="protein sequence ID" value="KAF2233186.1"/>
    <property type="molecule type" value="Genomic_DNA"/>
</dbReference>
<dbReference type="GO" id="GO:0016747">
    <property type="term" value="F:acyltransferase activity, transferring groups other than amino-acyl groups"/>
    <property type="evidence" value="ECO:0007669"/>
    <property type="project" value="InterPro"/>
</dbReference>
<evidence type="ECO:0000259" key="1">
    <source>
        <dbReference type="PROSITE" id="PS51186"/>
    </source>
</evidence>
<dbReference type="Proteomes" id="UP000800092">
    <property type="component" value="Unassembled WGS sequence"/>
</dbReference>
<evidence type="ECO:0000313" key="3">
    <source>
        <dbReference type="Proteomes" id="UP000800092"/>
    </source>
</evidence>
<keyword evidence="3" id="KW-1185">Reference proteome</keyword>
<gene>
    <name evidence="2" type="ORF">EV356DRAFT_568262</name>
</gene>
<dbReference type="OrthoDB" id="41532at2759"/>
<dbReference type="CDD" id="cd04301">
    <property type="entry name" value="NAT_SF"/>
    <property type="match status" value="1"/>
</dbReference>
<name>A0A6A6H509_VIRVR</name>
<sequence>MADSKSYIISTLPNHTTGQTDFEALVTRARNFRLQSLQLAPESFGATYETEVQRTPEYWTGRIANPKATTFVACRCDQYKIQDTSIDSSKTFLDTEWLGWIVLLGPNHGPAEFSLHTSPWSVIHQDSEHHRDKGQEPKELPRWLINGMFVMPKARGLGLGRALMNAALGRAAEKSREGGADTLKCTIIVDKENDPARTFYLHSGFEIVKEDMFRPEIGKERPALTMELTRSV</sequence>
<accession>A0A6A6H509</accession>
<proteinExistence type="predicted"/>
<dbReference type="AlphaFoldDB" id="A0A6A6H509"/>
<evidence type="ECO:0000313" key="2">
    <source>
        <dbReference type="EMBL" id="KAF2233186.1"/>
    </source>
</evidence>
<dbReference type="InterPro" id="IPR000182">
    <property type="entry name" value="GNAT_dom"/>
</dbReference>
<feature type="domain" description="N-acetyltransferase" evidence="1">
    <location>
        <begin position="69"/>
        <end position="231"/>
    </location>
</feature>
<dbReference type="PROSITE" id="PS51186">
    <property type="entry name" value="GNAT"/>
    <property type="match status" value="1"/>
</dbReference>
<dbReference type="InterPro" id="IPR016181">
    <property type="entry name" value="Acyl_CoA_acyltransferase"/>
</dbReference>